<evidence type="ECO:0000259" key="8">
    <source>
        <dbReference type="Pfam" id="PF17681"/>
    </source>
</evidence>
<gene>
    <name evidence="10" type="primary">20343344</name>
    <name evidence="9" type="ORF">GGTG_02886</name>
</gene>
<dbReference type="GO" id="GO:0051225">
    <property type="term" value="P:spindle assembly"/>
    <property type="evidence" value="ECO:0007669"/>
    <property type="project" value="TreeGrafter"/>
</dbReference>
<evidence type="ECO:0000313" key="9">
    <source>
        <dbReference type="EMBL" id="EJT77781.1"/>
    </source>
</evidence>
<comment type="similarity">
    <text evidence="1 5">Belongs to the TUBGCP family.</text>
</comment>
<dbReference type="EnsemblFungi" id="EJT77781">
    <property type="protein sequence ID" value="EJT77781"/>
    <property type="gene ID" value="GGTG_02886"/>
</dbReference>
<feature type="region of interest" description="Disordered" evidence="6">
    <location>
        <begin position="88"/>
        <end position="109"/>
    </location>
</feature>
<dbReference type="Proteomes" id="UP000006039">
    <property type="component" value="Unassembled WGS sequence"/>
</dbReference>
<dbReference type="InterPro" id="IPR041470">
    <property type="entry name" value="GCP_N"/>
</dbReference>
<dbReference type="PANTHER" id="PTHR19302">
    <property type="entry name" value="GAMMA TUBULIN COMPLEX PROTEIN"/>
    <property type="match status" value="1"/>
</dbReference>
<feature type="domain" description="Gamma tubulin complex component C-terminal" evidence="7">
    <location>
        <begin position="600"/>
        <end position="976"/>
    </location>
</feature>
<dbReference type="EMBL" id="GL385396">
    <property type="protein sequence ID" value="EJT77781.1"/>
    <property type="molecule type" value="Genomic_DNA"/>
</dbReference>
<evidence type="ECO:0000256" key="1">
    <source>
        <dbReference type="ARBA" id="ARBA00010337"/>
    </source>
</evidence>
<dbReference type="GO" id="GO:0005874">
    <property type="term" value="C:microtubule"/>
    <property type="evidence" value="ECO:0007669"/>
    <property type="project" value="UniProtKB-KW"/>
</dbReference>
<dbReference type="RefSeq" id="XP_009218926.1">
    <property type="nucleotide sequence ID" value="XM_009220662.1"/>
</dbReference>
<evidence type="ECO:0000256" key="4">
    <source>
        <dbReference type="ARBA" id="ARBA00023212"/>
    </source>
</evidence>
<evidence type="ECO:0000259" key="7">
    <source>
        <dbReference type="Pfam" id="PF04130"/>
    </source>
</evidence>
<dbReference type="STRING" id="644352.J3NNM9"/>
<reference evidence="9" key="2">
    <citation type="submission" date="2010-07" db="EMBL/GenBank/DDBJ databases">
        <authorList>
            <consortium name="The Broad Institute Genome Sequencing Platform"/>
            <consortium name="Broad Institute Genome Sequencing Center for Infectious Disease"/>
            <person name="Ma L.-J."/>
            <person name="Dead R."/>
            <person name="Young S."/>
            <person name="Zeng Q."/>
            <person name="Koehrsen M."/>
            <person name="Alvarado L."/>
            <person name="Berlin A."/>
            <person name="Chapman S.B."/>
            <person name="Chen Z."/>
            <person name="Freedman E."/>
            <person name="Gellesch M."/>
            <person name="Goldberg J."/>
            <person name="Griggs A."/>
            <person name="Gujja S."/>
            <person name="Heilman E.R."/>
            <person name="Heiman D."/>
            <person name="Hepburn T."/>
            <person name="Howarth C."/>
            <person name="Jen D."/>
            <person name="Larson L."/>
            <person name="Mehta T."/>
            <person name="Neiman D."/>
            <person name="Pearson M."/>
            <person name="Roberts A."/>
            <person name="Saif S."/>
            <person name="Shea T."/>
            <person name="Shenoy N."/>
            <person name="Sisk P."/>
            <person name="Stolte C."/>
            <person name="Sykes S."/>
            <person name="Walk T."/>
            <person name="White J."/>
            <person name="Yandava C."/>
            <person name="Haas B."/>
            <person name="Nusbaum C."/>
            <person name="Birren B."/>
        </authorList>
    </citation>
    <scope>NUCLEOTIDE SEQUENCE</scope>
    <source>
        <strain evidence="9">R3-111a-1</strain>
    </source>
</reference>
<keyword evidence="11" id="KW-1185">Reference proteome</keyword>
<dbReference type="GO" id="GO:0051011">
    <property type="term" value="F:microtubule minus-end binding"/>
    <property type="evidence" value="ECO:0007669"/>
    <property type="project" value="TreeGrafter"/>
</dbReference>
<evidence type="ECO:0000256" key="3">
    <source>
        <dbReference type="ARBA" id="ARBA00022701"/>
    </source>
</evidence>
<dbReference type="Pfam" id="PF17681">
    <property type="entry name" value="GCP_N_terminal"/>
    <property type="match status" value="1"/>
</dbReference>
<dbReference type="GeneID" id="20343344"/>
<evidence type="ECO:0000256" key="2">
    <source>
        <dbReference type="ARBA" id="ARBA00022490"/>
    </source>
</evidence>
<organism evidence="9">
    <name type="scientific">Gaeumannomyces tritici (strain R3-111a-1)</name>
    <name type="common">Wheat and barley take-all root rot fungus</name>
    <name type="synonym">Gaeumannomyces graminis var. tritici</name>
    <dbReference type="NCBI Taxonomy" id="644352"/>
    <lineage>
        <taxon>Eukaryota</taxon>
        <taxon>Fungi</taxon>
        <taxon>Dikarya</taxon>
        <taxon>Ascomycota</taxon>
        <taxon>Pezizomycotina</taxon>
        <taxon>Sordariomycetes</taxon>
        <taxon>Sordariomycetidae</taxon>
        <taxon>Magnaporthales</taxon>
        <taxon>Magnaporthaceae</taxon>
        <taxon>Gaeumannomyces</taxon>
    </lineage>
</organism>
<dbReference type="GO" id="GO:0005816">
    <property type="term" value="C:spindle pole body"/>
    <property type="evidence" value="ECO:0007669"/>
    <property type="project" value="UniProtKB-ARBA"/>
</dbReference>
<keyword evidence="4 5" id="KW-0206">Cytoskeleton</keyword>
<evidence type="ECO:0000256" key="5">
    <source>
        <dbReference type="RuleBase" id="RU363050"/>
    </source>
</evidence>
<dbReference type="Gene3D" id="1.20.120.1900">
    <property type="entry name" value="Gamma-tubulin complex, C-terminal domain"/>
    <property type="match status" value="1"/>
</dbReference>
<name>J3NNM9_GAET3</name>
<proteinExistence type="inferred from homology"/>
<dbReference type="PANTHER" id="PTHR19302:SF70">
    <property type="entry name" value="GAMMA-TUBULIN COMPLEX COMPONENT 6"/>
    <property type="match status" value="1"/>
</dbReference>
<keyword evidence="3 5" id="KW-0493">Microtubule</keyword>
<keyword evidence="2 5" id="KW-0963">Cytoplasm</keyword>
<dbReference type="InterPro" id="IPR040457">
    <property type="entry name" value="GCP_C"/>
</dbReference>
<dbReference type="VEuPathDB" id="FungiDB:GGTG_02886"/>
<reference evidence="10" key="4">
    <citation type="journal article" date="2015" name="G3 (Bethesda)">
        <title>Genome sequences of three phytopathogenic species of the Magnaporthaceae family of fungi.</title>
        <authorList>
            <person name="Okagaki L.H."/>
            <person name="Nunes C.C."/>
            <person name="Sailsbery J."/>
            <person name="Clay B."/>
            <person name="Brown D."/>
            <person name="John T."/>
            <person name="Oh Y."/>
            <person name="Young N."/>
            <person name="Fitzgerald M."/>
            <person name="Haas B.J."/>
            <person name="Zeng Q."/>
            <person name="Young S."/>
            <person name="Adiconis X."/>
            <person name="Fan L."/>
            <person name="Levin J.Z."/>
            <person name="Mitchell T.K."/>
            <person name="Okubara P.A."/>
            <person name="Farman M.L."/>
            <person name="Kohn L.M."/>
            <person name="Birren B."/>
            <person name="Ma L.-J."/>
            <person name="Dean R.A."/>
        </authorList>
    </citation>
    <scope>NUCLEOTIDE SEQUENCE</scope>
    <source>
        <strain evidence="10">R3-111a-1</strain>
    </source>
</reference>
<dbReference type="GO" id="GO:0000930">
    <property type="term" value="C:gamma-tubulin complex"/>
    <property type="evidence" value="ECO:0007669"/>
    <property type="project" value="TreeGrafter"/>
</dbReference>
<comment type="subcellular location">
    <subcellularLocation>
        <location evidence="5">Cytoplasm</location>
        <location evidence="5">Cytoskeleton</location>
        <location evidence="5">Microtubule organizing center</location>
    </subcellularLocation>
</comment>
<reference evidence="9" key="3">
    <citation type="submission" date="2010-09" db="EMBL/GenBank/DDBJ databases">
        <title>Annotation of Gaeumannomyces graminis var. tritici R3-111a-1.</title>
        <authorList>
            <consortium name="The Broad Institute Genome Sequencing Platform"/>
            <person name="Ma L.-J."/>
            <person name="Dead R."/>
            <person name="Young S.K."/>
            <person name="Zeng Q."/>
            <person name="Gargeya S."/>
            <person name="Fitzgerald M."/>
            <person name="Haas B."/>
            <person name="Abouelleil A."/>
            <person name="Alvarado L."/>
            <person name="Arachchi H.M."/>
            <person name="Berlin A."/>
            <person name="Brown A."/>
            <person name="Chapman S.B."/>
            <person name="Chen Z."/>
            <person name="Dunbar C."/>
            <person name="Freedman E."/>
            <person name="Gearin G."/>
            <person name="Gellesch M."/>
            <person name="Goldberg J."/>
            <person name="Griggs A."/>
            <person name="Gujja S."/>
            <person name="Heiman D."/>
            <person name="Howarth C."/>
            <person name="Larson L."/>
            <person name="Lui A."/>
            <person name="MacDonald P.J.P."/>
            <person name="Mehta T."/>
            <person name="Montmayeur A."/>
            <person name="Murphy C."/>
            <person name="Neiman D."/>
            <person name="Pearson M."/>
            <person name="Priest M."/>
            <person name="Roberts A."/>
            <person name="Saif S."/>
            <person name="Shea T."/>
            <person name="Shenoy N."/>
            <person name="Sisk P."/>
            <person name="Stolte C."/>
            <person name="Sykes S."/>
            <person name="Yandava C."/>
            <person name="Wortman J."/>
            <person name="Nusbaum C."/>
            <person name="Birren B."/>
        </authorList>
    </citation>
    <scope>NUCLEOTIDE SEQUENCE</scope>
    <source>
        <strain evidence="9">R3-111a-1</strain>
    </source>
</reference>
<dbReference type="InterPro" id="IPR042241">
    <property type="entry name" value="GCP_C_sf"/>
</dbReference>
<reference evidence="11" key="1">
    <citation type="submission" date="2010-07" db="EMBL/GenBank/DDBJ databases">
        <title>The genome sequence of Gaeumannomyces graminis var. tritici strain R3-111a-1.</title>
        <authorList>
            <consortium name="The Broad Institute Genome Sequencing Platform"/>
            <person name="Ma L.-J."/>
            <person name="Dead R."/>
            <person name="Young S."/>
            <person name="Zeng Q."/>
            <person name="Koehrsen M."/>
            <person name="Alvarado L."/>
            <person name="Berlin A."/>
            <person name="Chapman S.B."/>
            <person name="Chen Z."/>
            <person name="Freedman E."/>
            <person name="Gellesch M."/>
            <person name="Goldberg J."/>
            <person name="Griggs A."/>
            <person name="Gujja S."/>
            <person name="Heilman E.R."/>
            <person name="Heiman D."/>
            <person name="Hepburn T."/>
            <person name="Howarth C."/>
            <person name="Jen D."/>
            <person name="Larson L."/>
            <person name="Mehta T."/>
            <person name="Neiman D."/>
            <person name="Pearson M."/>
            <person name="Roberts A."/>
            <person name="Saif S."/>
            <person name="Shea T."/>
            <person name="Shenoy N."/>
            <person name="Sisk P."/>
            <person name="Stolte C."/>
            <person name="Sykes S."/>
            <person name="Walk T."/>
            <person name="White J."/>
            <person name="Yandava C."/>
            <person name="Haas B."/>
            <person name="Nusbaum C."/>
            <person name="Birren B."/>
        </authorList>
    </citation>
    <scope>NUCLEOTIDE SEQUENCE [LARGE SCALE GENOMIC DNA]</scope>
    <source>
        <strain evidence="11">R3-111a-1</strain>
    </source>
</reference>
<dbReference type="AlphaFoldDB" id="J3NNM9"/>
<reference evidence="10" key="5">
    <citation type="submission" date="2018-04" db="UniProtKB">
        <authorList>
            <consortium name="EnsemblFungi"/>
        </authorList>
    </citation>
    <scope>IDENTIFICATION</scope>
    <source>
        <strain evidence="10">R3-111a-1</strain>
    </source>
</reference>
<accession>J3NNM9</accession>
<dbReference type="Pfam" id="PF04130">
    <property type="entry name" value="GCP_C_terminal"/>
    <property type="match status" value="1"/>
</dbReference>
<dbReference type="GO" id="GO:0043015">
    <property type="term" value="F:gamma-tubulin binding"/>
    <property type="evidence" value="ECO:0007669"/>
    <property type="project" value="InterPro"/>
</dbReference>
<evidence type="ECO:0000313" key="10">
    <source>
        <dbReference type="EnsemblFungi" id="EJT77781"/>
    </source>
</evidence>
<evidence type="ECO:0000313" key="11">
    <source>
        <dbReference type="Proteomes" id="UP000006039"/>
    </source>
</evidence>
<sequence>MAHHEQPADVFAIPEFWSAPKWLQADVPERGVGGFFDMDIDADCHRTPACVPLQLNGIISPFVNDDHVAPPSAPVSPVCDVDVEAADKPAPVPTPAHTLSPAPGDQDPWLSIDTPVTSATLRTWEEFLPEPGSSPLLNANPAFITEAGPVAFDRLLASGGIPSRIRPGQDTMYLDPGQFINCLLSLAFGRGSLLFSWDPAKRSFRQTTQTALLSGYSAETLQGITSICMDCGNNARFLRSFVEKTYAAHASPCRVALATAVDQIMCSVQSGLLAKGQLARSLIQLQGLVRPLQSTVLYFRNLVVTLSRSATDEELLSQLFHAAHSAEYESDFLRATLRDVLKTVSMPWTDFVEEWLGLRPEGGIPISKDGLGKGFVKIGSQLYGDGLDLEQEETEFFLDEEKMPSFIPDDIARPLFEAGRNLRFIWSRHPEHPLSRPSTITASKPPRLEWQFEWDDITRIEQQARAYEQALLESIRKGGPSNAETTESRNLRDETKAPCISSFEFSFFGKAEEQIQERILASIAELDKPILQQATATDNLSTVSLERLLADGEAPGASNFPGLTPHWSLLPVLSFGPIITAQARLVNRECMRLLFDVHRLAEHLKIQLEFQLLGNGLFCSRLSHALFDPDLHTAEREAGMALSGSDMGLRLLGRETWPPASSELRLALMGVLTETWEQRPKADQAALPRDGDGNAESLPGDLSFAIRELSAEEMEKCMDPDSLEALDFLRLSYKPPAPLVPVITPTILSRYDRVFRHFLRVLRLLFVTDQLFRSAPAISATRSDGAVQQRFRFEARHFVSGIAAYFFGSGIALPWRRFETWLKVVQADVGANGAVPGTESASGPATGGWDDHSPERLRARHDEMLDEIMQALLLRKRQEPVLRLLEEIFSLILRFVKVSGRAARGPGGTPGSVDVGSLYKEFRRKVEVFMTVCRGLAEKGGGHVKGATLSAATSGGAPRDNPIDRLLLSLDMFDFYSRAR</sequence>
<protein>
    <recommendedName>
        <fullName evidence="5">Spindle pole body component</fullName>
    </recommendedName>
</protein>
<dbReference type="GO" id="GO:0000922">
    <property type="term" value="C:spindle pole"/>
    <property type="evidence" value="ECO:0007669"/>
    <property type="project" value="InterPro"/>
</dbReference>
<dbReference type="GO" id="GO:0007020">
    <property type="term" value="P:microtubule nucleation"/>
    <property type="evidence" value="ECO:0007669"/>
    <property type="project" value="InterPro"/>
</dbReference>
<dbReference type="GO" id="GO:0051321">
    <property type="term" value="P:meiotic cell cycle"/>
    <property type="evidence" value="ECO:0007669"/>
    <property type="project" value="TreeGrafter"/>
</dbReference>
<evidence type="ECO:0000256" key="6">
    <source>
        <dbReference type="SAM" id="MobiDB-lite"/>
    </source>
</evidence>
<feature type="domain" description="Gamma tubulin complex component protein N-terminal" evidence="8">
    <location>
        <begin position="181"/>
        <end position="596"/>
    </location>
</feature>
<dbReference type="OrthoDB" id="775571at2759"/>
<dbReference type="eggNOG" id="KOG2000">
    <property type="taxonomic scope" value="Eukaryota"/>
</dbReference>
<dbReference type="HOGENOM" id="CLU_006331_0_0_1"/>
<dbReference type="InterPro" id="IPR007259">
    <property type="entry name" value="GCP"/>
</dbReference>
<dbReference type="GO" id="GO:0031122">
    <property type="term" value="P:cytoplasmic microtubule organization"/>
    <property type="evidence" value="ECO:0007669"/>
    <property type="project" value="TreeGrafter"/>
</dbReference>
<dbReference type="GO" id="GO:0000278">
    <property type="term" value="P:mitotic cell cycle"/>
    <property type="evidence" value="ECO:0007669"/>
    <property type="project" value="TreeGrafter"/>
</dbReference>